<protein>
    <submittedName>
        <fullName evidence="7">TetR/AcrR family transcriptional regulator</fullName>
    </submittedName>
</protein>
<evidence type="ECO:0000256" key="2">
    <source>
        <dbReference type="ARBA" id="ARBA00023125"/>
    </source>
</evidence>
<proteinExistence type="predicted"/>
<keyword evidence="2 4" id="KW-0238">DNA-binding</keyword>
<feature type="DNA-binding region" description="H-T-H motif" evidence="4">
    <location>
        <begin position="45"/>
        <end position="64"/>
    </location>
</feature>
<organism evidence="7 8">
    <name type="scientific">Sphingomonas echinoides</name>
    <dbReference type="NCBI Taxonomy" id="59803"/>
    <lineage>
        <taxon>Bacteria</taxon>
        <taxon>Pseudomonadati</taxon>
        <taxon>Pseudomonadota</taxon>
        <taxon>Alphaproteobacteria</taxon>
        <taxon>Sphingomonadales</taxon>
        <taxon>Sphingomonadaceae</taxon>
        <taxon>Sphingomonas</taxon>
    </lineage>
</organism>
<sequence>MPTEVAIHPLPSPRGRRQKDMVGGRQELLAAAICAFSHDGFERADLRGIASAAGVSQNLIRVHFGSKAQLWKACLEAITQSTTGIIAEISKIASDGSRSVHDRLCDAITRIIYFYSDHPYVRDFVVRHAADRSENPTEN</sequence>
<keyword evidence="8" id="KW-1185">Reference proteome</keyword>
<dbReference type="Pfam" id="PF00440">
    <property type="entry name" value="TetR_N"/>
    <property type="match status" value="1"/>
</dbReference>
<evidence type="ECO:0000256" key="3">
    <source>
        <dbReference type="ARBA" id="ARBA00023163"/>
    </source>
</evidence>
<dbReference type="InterPro" id="IPR009057">
    <property type="entry name" value="Homeodomain-like_sf"/>
</dbReference>
<gene>
    <name evidence="7" type="ORF">SIL82_19855</name>
</gene>
<reference evidence="7 8" key="1">
    <citation type="submission" date="2023-11" db="EMBL/GenBank/DDBJ databases">
        <title>MicrobeMod: A computational toolkit for identifying prokaryotic methylation and restriction-modification with nanopore sequencing.</title>
        <authorList>
            <person name="Crits-Christoph A."/>
            <person name="Kang S.C."/>
            <person name="Lee H."/>
            <person name="Ostrov N."/>
        </authorList>
    </citation>
    <scope>NUCLEOTIDE SEQUENCE [LARGE SCALE GENOMIC DNA]</scope>
    <source>
        <strain evidence="7 8">ATCC 14820</strain>
    </source>
</reference>
<evidence type="ECO:0000256" key="4">
    <source>
        <dbReference type="PROSITE-ProRule" id="PRU00335"/>
    </source>
</evidence>
<keyword evidence="1" id="KW-0805">Transcription regulation</keyword>
<name>A0ABU4PSY3_9SPHN</name>
<accession>A0ABU4PSY3</accession>
<evidence type="ECO:0000313" key="7">
    <source>
        <dbReference type="EMBL" id="MDX5986514.1"/>
    </source>
</evidence>
<dbReference type="InterPro" id="IPR001647">
    <property type="entry name" value="HTH_TetR"/>
</dbReference>
<evidence type="ECO:0000256" key="5">
    <source>
        <dbReference type="SAM" id="MobiDB-lite"/>
    </source>
</evidence>
<keyword evidence="3" id="KW-0804">Transcription</keyword>
<evidence type="ECO:0000259" key="6">
    <source>
        <dbReference type="PROSITE" id="PS50977"/>
    </source>
</evidence>
<dbReference type="InterPro" id="IPR050109">
    <property type="entry name" value="HTH-type_TetR-like_transc_reg"/>
</dbReference>
<feature type="domain" description="HTH tetR-type" evidence="6">
    <location>
        <begin position="22"/>
        <end position="82"/>
    </location>
</feature>
<dbReference type="RefSeq" id="WP_319625200.1">
    <property type="nucleotide sequence ID" value="NZ_JAWXXV010000002.1"/>
</dbReference>
<feature type="region of interest" description="Disordered" evidence="5">
    <location>
        <begin position="1"/>
        <end position="21"/>
    </location>
</feature>
<dbReference type="Proteomes" id="UP001279660">
    <property type="component" value="Unassembled WGS sequence"/>
</dbReference>
<dbReference type="PANTHER" id="PTHR30055:SF234">
    <property type="entry name" value="HTH-TYPE TRANSCRIPTIONAL REGULATOR BETI"/>
    <property type="match status" value="1"/>
</dbReference>
<dbReference type="Gene3D" id="1.10.357.10">
    <property type="entry name" value="Tetracycline Repressor, domain 2"/>
    <property type="match status" value="1"/>
</dbReference>
<dbReference type="PRINTS" id="PR00455">
    <property type="entry name" value="HTHTETR"/>
</dbReference>
<comment type="caution">
    <text evidence="7">The sequence shown here is derived from an EMBL/GenBank/DDBJ whole genome shotgun (WGS) entry which is preliminary data.</text>
</comment>
<evidence type="ECO:0000313" key="8">
    <source>
        <dbReference type="Proteomes" id="UP001279660"/>
    </source>
</evidence>
<dbReference type="EMBL" id="JAWXXV010000002">
    <property type="protein sequence ID" value="MDX5986514.1"/>
    <property type="molecule type" value="Genomic_DNA"/>
</dbReference>
<evidence type="ECO:0000256" key="1">
    <source>
        <dbReference type="ARBA" id="ARBA00023015"/>
    </source>
</evidence>
<dbReference type="PANTHER" id="PTHR30055">
    <property type="entry name" value="HTH-TYPE TRANSCRIPTIONAL REGULATOR RUTR"/>
    <property type="match status" value="1"/>
</dbReference>
<dbReference type="SUPFAM" id="SSF46689">
    <property type="entry name" value="Homeodomain-like"/>
    <property type="match status" value="1"/>
</dbReference>
<dbReference type="PROSITE" id="PS50977">
    <property type="entry name" value="HTH_TETR_2"/>
    <property type="match status" value="1"/>
</dbReference>